<comment type="caution">
    <text evidence="4">The sequence shown here is derived from an EMBL/GenBank/DDBJ whole genome shotgun (WGS) entry which is preliminary data.</text>
</comment>
<evidence type="ECO:0000256" key="3">
    <source>
        <dbReference type="SAM" id="Phobius"/>
    </source>
</evidence>
<dbReference type="EMBL" id="DSUJ01000012">
    <property type="protein sequence ID" value="HFI92854.1"/>
    <property type="molecule type" value="Genomic_DNA"/>
</dbReference>
<name>A0A7V3E920_9BACT</name>
<feature type="transmembrane region" description="Helical" evidence="3">
    <location>
        <begin position="197"/>
        <end position="214"/>
    </location>
</feature>
<dbReference type="Pfam" id="PF08139">
    <property type="entry name" value="LPAM_1"/>
    <property type="match status" value="1"/>
</dbReference>
<evidence type="ECO:0000256" key="2">
    <source>
        <dbReference type="ARBA" id="ARBA00022729"/>
    </source>
</evidence>
<accession>A0A7V3E920</accession>
<evidence type="ECO:0000313" key="4">
    <source>
        <dbReference type="EMBL" id="HFI92854.1"/>
    </source>
</evidence>
<dbReference type="InterPro" id="IPR012640">
    <property type="entry name" value="Membr_lipoprot_lipid_attach_CS"/>
</dbReference>
<protein>
    <recommendedName>
        <fullName evidence="1">Type IV secretion system putative lipoprotein virB7</fullName>
    </recommendedName>
</protein>
<dbReference type="PROSITE" id="PS51257">
    <property type="entry name" value="PROKAR_LIPOPROTEIN"/>
    <property type="match status" value="1"/>
</dbReference>
<dbReference type="AlphaFoldDB" id="A0A7V3E920"/>
<evidence type="ECO:0000256" key="1">
    <source>
        <dbReference type="ARBA" id="ARBA00017922"/>
    </source>
</evidence>
<organism evidence="4">
    <name type="scientific">Ignavibacterium album</name>
    <dbReference type="NCBI Taxonomy" id="591197"/>
    <lineage>
        <taxon>Bacteria</taxon>
        <taxon>Pseudomonadati</taxon>
        <taxon>Ignavibacteriota</taxon>
        <taxon>Ignavibacteria</taxon>
        <taxon>Ignavibacteriales</taxon>
        <taxon>Ignavibacteriaceae</taxon>
        <taxon>Ignavibacterium</taxon>
    </lineage>
</organism>
<sequence length="219" mass="24991">MKKIVSFIVLVFILTGCLNYEQKVLIYPDGSGNMEIHYWMNVPDSIAAKSVSNLGIFIPDSIQNEFSSPFVKILEIKTYSDTTDSTIHSVIKIEFSSIDSLNTIKAFAQSEFSLKDGASNQKIFTQFIPPVTTGFGIDGSKYFVKYVYEIRGDIITHNATMQDKNVLTWQYNLNEIGRGKTISVTFKPYKLKETPQWIYYLAGLVLIVVIFYLFRKKKD</sequence>
<keyword evidence="3" id="KW-0812">Transmembrane</keyword>
<keyword evidence="2" id="KW-0732">Signal</keyword>
<proteinExistence type="predicted"/>
<gene>
    <name evidence="4" type="ORF">ENS31_15155</name>
</gene>
<keyword evidence="3" id="KW-1133">Transmembrane helix</keyword>
<reference evidence="4" key="1">
    <citation type="journal article" date="2020" name="mSystems">
        <title>Genome- and Community-Level Interaction Insights into Carbon Utilization and Element Cycling Functions of Hydrothermarchaeota in Hydrothermal Sediment.</title>
        <authorList>
            <person name="Zhou Z."/>
            <person name="Liu Y."/>
            <person name="Xu W."/>
            <person name="Pan J."/>
            <person name="Luo Z.H."/>
            <person name="Li M."/>
        </authorList>
    </citation>
    <scope>NUCLEOTIDE SEQUENCE [LARGE SCALE GENOMIC DNA]</scope>
    <source>
        <strain evidence="4">SpSt-479</strain>
    </source>
</reference>
<keyword evidence="3" id="KW-0472">Membrane</keyword>